<keyword evidence="2" id="KW-0808">Transferase</keyword>
<reference evidence="2 3" key="1">
    <citation type="submission" date="2020-08" db="EMBL/GenBank/DDBJ databases">
        <title>Genomic Encyclopedia of Type Strains, Phase IV (KMG-IV): sequencing the most valuable type-strain genomes for metagenomic binning, comparative biology and taxonomic classification.</title>
        <authorList>
            <person name="Goeker M."/>
        </authorList>
    </citation>
    <scope>NUCLEOTIDE SEQUENCE [LARGE SCALE GENOMIC DNA]</scope>
    <source>
        <strain evidence="2 3">DSM 104969</strain>
    </source>
</reference>
<sequence>MNETYLALDLGATKLLIGEVNKKGEILNSKRYETGYMDQLSAFSIIKRSLEDYISTIGWATSARPVSMGAGLMGRVDNGNGIWLQIDPKRSQEIPLAEDLSRTFEMPCFIDNDVKSATRAVKRWGYGRLSDNFIYINAGSGIAAGFVVNGQLIRGSHFNAGEVGHTNVGVKAGVKCGCGREDCVELISAGLGFDCSARLLSKEYKTKLYIPSNEDIKVDVKEIFFLSQQNDPLCVQLVENAITGIANLIMNLVRVTDPDTVVLGGGIVSDGFLFPKILDKLNKTTMRFVSNGVLLTQLDPNLAGLLGAATVAMEGYQTIEKVLMDHAFIK</sequence>
<accession>A0A840CRB7</accession>
<dbReference type="AlphaFoldDB" id="A0A840CRB7"/>
<evidence type="ECO:0000313" key="2">
    <source>
        <dbReference type="EMBL" id="MBB4034293.1"/>
    </source>
</evidence>
<keyword evidence="3" id="KW-1185">Reference proteome</keyword>
<dbReference type="GO" id="GO:0016301">
    <property type="term" value="F:kinase activity"/>
    <property type="evidence" value="ECO:0007669"/>
    <property type="project" value="UniProtKB-KW"/>
</dbReference>
<dbReference type="Gene3D" id="3.30.420.40">
    <property type="match status" value="2"/>
</dbReference>
<proteinExistence type="inferred from homology"/>
<gene>
    <name evidence="2" type="ORF">GGR21_000178</name>
</gene>
<dbReference type="Proteomes" id="UP000555103">
    <property type="component" value="Unassembled WGS sequence"/>
</dbReference>
<organism evidence="2 3">
    <name type="scientific">Dysgonomonas hofstadii</name>
    <dbReference type="NCBI Taxonomy" id="637886"/>
    <lineage>
        <taxon>Bacteria</taxon>
        <taxon>Pseudomonadati</taxon>
        <taxon>Bacteroidota</taxon>
        <taxon>Bacteroidia</taxon>
        <taxon>Bacteroidales</taxon>
        <taxon>Dysgonomonadaceae</taxon>
        <taxon>Dysgonomonas</taxon>
    </lineage>
</organism>
<dbReference type="InterPro" id="IPR000600">
    <property type="entry name" value="ROK"/>
</dbReference>
<dbReference type="SUPFAM" id="SSF53067">
    <property type="entry name" value="Actin-like ATPase domain"/>
    <property type="match status" value="1"/>
</dbReference>
<dbReference type="RefSeq" id="WP_183305249.1">
    <property type="nucleotide sequence ID" value="NZ_JACIEP010000001.1"/>
</dbReference>
<name>A0A840CRB7_9BACT</name>
<dbReference type="PANTHER" id="PTHR18964">
    <property type="entry name" value="ROK (REPRESSOR, ORF, KINASE) FAMILY"/>
    <property type="match status" value="1"/>
</dbReference>
<dbReference type="EMBL" id="JACIEP010000001">
    <property type="protein sequence ID" value="MBB4034293.1"/>
    <property type="molecule type" value="Genomic_DNA"/>
</dbReference>
<comment type="caution">
    <text evidence="2">The sequence shown here is derived from an EMBL/GenBank/DDBJ whole genome shotgun (WGS) entry which is preliminary data.</text>
</comment>
<protein>
    <submittedName>
        <fullName evidence="2">Putative NBD/HSP70 family sugar kinase</fullName>
    </submittedName>
</protein>
<evidence type="ECO:0000313" key="3">
    <source>
        <dbReference type="Proteomes" id="UP000555103"/>
    </source>
</evidence>
<dbReference type="PANTHER" id="PTHR18964:SF149">
    <property type="entry name" value="BIFUNCTIONAL UDP-N-ACETYLGLUCOSAMINE 2-EPIMERASE_N-ACETYLMANNOSAMINE KINASE"/>
    <property type="match status" value="1"/>
</dbReference>
<comment type="similarity">
    <text evidence="1">Belongs to the ROK (NagC/XylR) family.</text>
</comment>
<evidence type="ECO:0000256" key="1">
    <source>
        <dbReference type="ARBA" id="ARBA00006479"/>
    </source>
</evidence>
<dbReference type="InterPro" id="IPR043129">
    <property type="entry name" value="ATPase_NBD"/>
</dbReference>
<dbReference type="Pfam" id="PF00480">
    <property type="entry name" value="ROK"/>
    <property type="match status" value="1"/>
</dbReference>
<keyword evidence="2" id="KW-0418">Kinase</keyword>